<protein>
    <submittedName>
        <fullName evidence="2">(rape) hypothetical protein</fullName>
    </submittedName>
</protein>
<dbReference type="Proteomes" id="UP001295469">
    <property type="component" value="Chromosome A09"/>
</dbReference>
<organism evidence="2">
    <name type="scientific">Brassica napus</name>
    <name type="common">Rape</name>
    <dbReference type="NCBI Taxonomy" id="3708"/>
    <lineage>
        <taxon>Eukaryota</taxon>
        <taxon>Viridiplantae</taxon>
        <taxon>Streptophyta</taxon>
        <taxon>Embryophyta</taxon>
        <taxon>Tracheophyta</taxon>
        <taxon>Spermatophyta</taxon>
        <taxon>Magnoliopsida</taxon>
        <taxon>eudicotyledons</taxon>
        <taxon>Gunneridae</taxon>
        <taxon>Pentapetalae</taxon>
        <taxon>rosids</taxon>
        <taxon>malvids</taxon>
        <taxon>Brassicales</taxon>
        <taxon>Brassicaceae</taxon>
        <taxon>Brassiceae</taxon>
        <taxon>Brassica</taxon>
    </lineage>
</organism>
<reference evidence="2" key="1">
    <citation type="submission" date="2021-01" db="EMBL/GenBank/DDBJ databases">
        <authorList>
            <consortium name="Genoscope - CEA"/>
            <person name="William W."/>
        </authorList>
    </citation>
    <scope>NUCLEOTIDE SEQUENCE</scope>
</reference>
<dbReference type="AlphaFoldDB" id="A0A816P7Q4"/>
<feature type="domain" description="Reverse transcriptase zinc-binding" evidence="1">
    <location>
        <begin position="129"/>
        <end position="213"/>
    </location>
</feature>
<proteinExistence type="predicted"/>
<dbReference type="EMBL" id="HG994363">
    <property type="protein sequence ID" value="CAF2044558.1"/>
    <property type="molecule type" value="Genomic_DNA"/>
</dbReference>
<dbReference type="InterPro" id="IPR026960">
    <property type="entry name" value="RVT-Znf"/>
</dbReference>
<name>A0A816P7Q4_BRANA</name>
<evidence type="ECO:0000259" key="1">
    <source>
        <dbReference type="Pfam" id="PF13966"/>
    </source>
</evidence>
<sequence length="309" mass="34941">MYPLNLQRNPVSNVELSLVIFNSHGSFVVAWYKGVAGQEMLIFSCIGQTSIQFAGGGFSEAATAEGLPEALMMFPPPSGRAQPSNVTEKKPLNVALQLHIALTSVSPPRSTDTDDSYNWKVNGSICNGYSSSQTWEAIRPRESTKAWAPTVWFKGAVPKQAFNMWLTTLNRLPTKTRLASWGLNITTTCSLCNSADEARDHLFLNCRFAVYLWAAVFARLSPRQPPFISWAELLSWCRVQSPSAPSTLRRLVTHVLVYHVWRQRNNFLHNNTYLSSAETFKLLDRDVRNTITARRNKRNFNNLMVLWIR</sequence>
<accession>A0A816P7Q4</accession>
<gene>
    <name evidence="2" type="ORF">DARMORV10_A09P35340.1</name>
</gene>
<evidence type="ECO:0000313" key="2">
    <source>
        <dbReference type="EMBL" id="CAF2044558.1"/>
    </source>
</evidence>
<dbReference type="Pfam" id="PF13966">
    <property type="entry name" value="zf-RVT"/>
    <property type="match status" value="1"/>
</dbReference>